<evidence type="ECO:0000256" key="1">
    <source>
        <dbReference type="ARBA" id="ARBA00001966"/>
    </source>
</evidence>
<dbReference type="SUPFAM" id="SSF102114">
    <property type="entry name" value="Radical SAM enzymes"/>
    <property type="match status" value="1"/>
</dbReference>
<accession>A0A1H8AU12</accession>
<evidence type="ECO:0000313" key="9">
    <source>
        <dbReference type="Proteomes" id="UP000199158"/>
    </source>
</evidence>
<protein>
    <submittedName>
        <fullName evidence="8">Radical SAM superfamily enzyme, MoaA/NifB/PqqE/SkfB family</fullName>
    </submittedName>
</protein>
<dbReference type="PANTHER" id="PTHR43787:SF10">
    <property type="entry name" value="COFACTOR MODIFYING PROTEIN"/>
    <property type="match status" value="1"/>
</dbReference>
<dbReference type="GO" id="GO:0051539">
    <property type="term" value="F:4 iron, 4 sulfur cluster binding"/>
    <property type="evidence" value="ECO:0007669"/>
    <property type="project" value="UniProtKB-KW"/>
</dbReference>
<comment type="cofactor">
    <cofactor evidence="1">
        <name>[4Fe-4S] cluster</name>
        <dbReference type="ChEBI" id="CHEBI:49883"/>
    </cofactor>
</comment>
<evidence type="ECO:0000256" key="6">
    <source>
        <dbReference type="ARBA" id="ARBA00023014"/>
    </source>
</evidence>
<dbReference type="PANTHER" id="PTHR43787">
    <property type="entry name" value="FEMO COFACTOR BIOSYNTHESIS PROTEIN NIFB-RELATED"/>
    <property type="match status" value="1"/>
</dbReference>
<dbReference type="SFLD" id="SFLDS00029">
    <property type="entry name" value="Radical_SAM"/>
    <property type="match status" value="1"/>
</dbReference>
<dbReference type="Pfam" id="PF04055">
    <property type="entry name" value="Radical_SAM"/>
    <property type="match status" value="1"/>
</dbReference>
<dbReference type="CDD" id="cd01335">
    <property type="entry name" value="Radical_SAM"/>
    <property type="match status" value="1"/>
</dbReference>
<feature type="domain" description="Radical SAM core" evidence="7">
    <location>
        <begin position="1"/>
        <end position="214"/>
    </location>
</feature>
<keyword evidence="4" id="KW-0479">Metal-binding</keyword>
<dbReference type="GO" id="GO:0046872">
    <property type="term" value="F:metal ion binding"/>
    <property type="evidence" value="ECO:0007669"/>
    <property type="project" value="UniProtKB-KW"/>
</dbReference>
<dbReference type="InterPro" id="IPR058240">
    <property type="entry name" value="rSAM_sf"/>
</dbReference>
<keyword evidence="5" id="KW-0408">Iron</keyword>
<sequence length="291" mass="33137">MTNFKKAYIEITNVCNLNCNFCPKTSRSPHFMSSQQFAHLARQVKPFTDYVYLHLMGEPLLHPQLDEILKICEILELKVTITTNGTLINRRRELLLQSLCLYKMHFSLHSFEANDNNIQLEDYVHDIVDFAKAAADEGTINVLRLWNMDSAELKGSNRLNKDIIDLLEDEFGCVFSLRNALGQGRSGLKIYPRIYLEMAEKFQWPSLQAPVMGDEVFCYGLRDQFGILADGTVVPCCLDSEGTVNLGNAFDTPLKSVLLSRRAERIYDGFTARKASEPLCARCGYAQRYVK</sequence>
<dbReference type="OrthoDB" id="9805809at2"/>
<evidence type="ECO:0000256" key="5">
    <source>
        <dbReference type="ARBA" id="ARBA00023004"/>
    </source>
</evidence>
<dbReference type="Gene3D" id="3.20.20.70">
    <property type="entry name" value="Aldolase class I"/>
    <property type="match status" value="1"/>
</dbReference>
<dbReference type="InterPro" id="IPR000385">
    <property type="entry name" value="MoaA_NifB_PqqE_Fe-S-bd_CS"/>
</dbReference>
<dbReference type="InterPro" id="IPR023885">
    <property type="entry name" value="4Fe4S-binding_SPASM_dom"/>
</dbReference>
<dbReference type="Pfam" id="PF13186">
    <property type="entry name" value="SPASM"/>
    <property type="match status" value="1"/>
</dbReference>
<keyword evidence="9" id="KW-1185">Reference proteome</keyword>
<dbReference type="InterPro" id="IPR007197">
    <property type="entry name" value="rSAM"/>
</dbReference>
<dbReference type="SFLD" id="SFLDG01067">
    <property type="entry name" value="SPASM/twitch_domain_containing"/>
    <property type="match status" value="1"/>
</dbReference>
<keyword evidence="6" id="KW-0411">Iron-sulfur</keyword>
<organism evidence="8 9">
    <name type="scientific">Hydrogenoanaerobacterium saccharovorans</name>
    <dbReference type="NCBI Taxonomy" id="474960"/>
    <lineage>
        <taxon>Bacteria</taxon>
        <taxon>Bacillati</taxon>
        <taxon>Bacillota</taxon>
        <taxon>Clostridia</taxon>
        <taxon>Eubacteriales</taxon>
        <taxon>Oscillospiraceae</taxon>
        <taxon>Hydrogenoanaerobacterium</taxon>
    </lineage>
</organism>
<dbReference type="PROSITE" id="PS01305">
    <property type="entry name" value="MOAA_NIFB_PQQE"/>
    <property type="match status" value="1"/>
</dbReference>
<dbReference type="PROSITE" id="PS51918">
    <property type="entry name" value="RADICAL_SAM"/>
    <property type="match status" value="1"/>
</dbReference>
<reference evidence="8 9" key="1">
    <citation type="submission" date="2016-10" db="EMBL/GenBank/DDBJ databases">
        <authorList>
            <person name="de Groot N.N."/>
        </authorList>
    </citation>
    <scope>NUCLEOTIDE SEQUENCE [LARGE SCALE GENOMIC DNA]</scope>
    <source>
        <strain evidence="8 9">CGMCC 1.5070</strain>
    </source>
</reference>
<gene>
    <name evidence="8" type="ORF">SAMN05216180_1489</name>
</gene>
<dbReference type="CDD" id="cd21122">
    <property type="entry name" value="SPASM_rSAM"/>
    <property type="match status" value="1"/>
</dbReference>
<evidence type="ECO:0000256" key="4">
    <source>
        <dbReference type="ARBA" id="ARBA00022723"/>
    </source>
</evidence>
<dbReference type="Proteomes" id="UP000199158">
    <property type="component" value="Unassembled WGS sequence"/>
</dbReference>
<evidence type="ECO:0000256" key="3">
    <source>
        <dbReference type="ARBA" id="ARBA00022691"/>
    </source>
</evidence>
<keyword evidence="3" id="KW-0949">S-adenosyl-L-methionine</keyword>
<proteinExistence type="predicted"/>
<dbReference type="STRING" id="474960.SAMN05216180_1489"/>
<evidence type="ECO:0000259" key="7">
    <source>
        <dbReference type="PROSITE" id="PS51918"/>
    </source>
</evidence>
<dbReference type="AlphaFoldDB" id="A0A1H8AU12"/>
<keyword evidence="2" id="KW-0004">4Fe-4S</keyword>
<name>A0A1H8AU12_9FIRM</name>
<dbReference type="EMBL" id="FOCG01000001">
    <property type="protein sequence ID" value="SEM72997.1"/>
    <property type="molecule type" value="Genomic_DNA"/>
</dbReference>
<dbReference type="InterPro" id="IPR013785">
    <property type="entry name" value="Aldolase_TIM"/>
</dbReference>
<evidence type="ECO:0000256" key="2">
    <source>
        <dbReference type="ARBA" id="ARBA00022485"/>
    </source>
</evidence>
<dbReference type="RefSeq" id="WP_092753163.1">
    <property type="nucleotide sequence ID" value="NZ_FOCG01000001.1"/>
</dbReference>
<evidence type="ECO:0000313" key="8">
    <source>
        <dbReference type="EMBL" id="SEM72997.1"/>
    </source>
</evidence>
<dbReference type="GO" id="GO:0003824">
    <property type="term" value="F:catalytic activity"/>
    <property type="evidence" value="ECO:0007669"/>
    <property type="project" value="InterPro"/>
</dbReference>